<keyword evidence="1" id="KW-0805">Transcription regulation</keyword>
<protein>
    <recommendedName>
        <fullName evidence="4">HTH araC/xylS-type domain-containing protein</fullName>
    </recommendedName>
</protein>
<comment type="caution">
    <text evidence="5">The sequence shown here is derived from an EMBL/GenBank/DDBJ whole genome shotgun (WGS) entry which is preliminary data.</text>
</comment>
<dbReference type="GO" id="GO:0003700">
    <property type="term" value="F:DNA-binding transcription factor activity"/>
    <property type="evidence" value="ECO:0007669"/>
    <property type="project" value="InterPro"/>
</dbReference>
<dbReference type="SUPFAM" id="SSF46689">
    <property type="entry name" value="Homeodomain-like"/>
    <property type="match status" value="2"/>
</dbReference>
<proteinExistence type="predicted"/>
<accession>A0A401FMP1</accession>
<keyword evidence="3" id="KW-0804">Transcription</keyword>
<organism evidence="5 6">
    <name type="scientific">Lentilactobacillus kosonis</name>
    <dbReference type="NCBI Taxonomy" id="2810561"/>
    <lineage>
        <taxon>Bacteria</taxon>
        <taxon>Bacillati</taxon>
        <taxon>Bacillota</taxon>
        <taxon>Bacilli</taxon>
        <taxon>Lactobacillales</taxon>
        <taxon>Lactobacillaceae</taxon>
        <taxon>Lentilactobacillus</taxon>
    </lineage>
</organism>
<evidence type="ECO:0000256" key="1">
    <source>
        <dbReference type="ARBA" id="ARBA00023015"/>
    </source>
</evidence>
<keyword evidence="6" id="KW-1185">Reference proteome</keyword>
<reference evidence="5 6" key="1">
    <citation type="submission" date="2017-11" db="EMBL/GenBank/DDBJ databases">
        <title>Draft Genome Sequence of Lactobacillus curieae NBRC 111893 isolated from Koso, a Japanese sugar-Vegetable Fermented Beverage.</title>
        <authorList>
            <person name="Chiou T.Y."/>
            <person name="Oshima K."/>
            <person name="Suda W."/>
            <person name="Hattori M."/>
            <person name="Takahashi T."/>
        </authorList>
    </citation>
    <scope>NUCLEOTIDE SEQUENCE [LARGE SCALE GENOMIC DNA]</scope>
    <source>
        <strain evidence="5 6">NBRC111893</strain>
    </source>
</reference>
<feature type="domain" description="HTH araC/xylS-type" evidence="4">
    <location>
        <begin position="166"/>
        <end position="252"/>
    </location>
</feature>
<dbReference type="GO" id="GO:0043565">
    <property type="term" value="F:sequence-specific DNA binding"/>
    <property type="evidence" value="ECO:0007669"/>
    <property type="project" value="InterPro"/>
</dbReference>
<dbReference type="SMART" id="SM00342">
    <property type="entry name" value="HTH_ARAC"/>
    <property type="match status" value="1"/>
</dbReference>
<keyword evidence="2" id="KW-0238">DNA-binding</keyword>
<evidence type="ECO:0000313" key="5">
    <source>
        <dbReference type="EMBL" id="GAY73603.1"/>
    </source>
</evidence>
<dbReference type="OrthoDB" id="9788446at2"/>
<dbReference type="Pfam" id="PF12833">
    <property type="entry name" value="HTH_18"/>
    <property type="match status" value="1"/>
</dbReference>
<evidence type="ECO:0000256" key="3">
    <source>
        <dbReference type="ARBA" id="ARBA00023163"/>
    </source>
</evidence>
<dbReference type="PANTHER" id="PTHR43280">
    <property type="entry name" value="ARAC-FAMILY TRANSCRIPTIONAL REGULATOR"/>
    <property type="match status" value="1"/>
</dbReference>
<dbReference type="EMBL" id="BEXA01000003">
    <property type="protein sequence ID" value="GAY73603.1"/>
    <property type="molecule type" value="Genomic_DNA"/>
</dbReference>
<dbReference type="RefSeq" id="WP_160114462.1">
    <property type="nucleotide sequence ID" value="NZ_BEXA01000003.1"/>
</dbReference>
<evidence type="ECO:0000259" key="4">
    <source>
        <dbReference type="PROSITE" id="PS01124"/>
    </source>
</evidence>
<evidence type="ECO:0000256" key="2">
    <source>
        <dbReference type="ARBA" id="ARBA00023125"/>
    </source>
</evidence>
<dbReference type="InterPro" id="IPR018060">
    <property type="entry name" value="HTH_AraC"/>
</dbReference>
<dbReference type="InterPro" id="IPR009057">
    <property type="entry name" value="Homeodomain-like_sf"/>
</dbReference>
<dbReference type="Proteomes" id="UP000286974">
    <property type="component" value="Unassembled WGS sequence"/>
</dbReference>
<gene>
    <name evidence="5" type="ORF">NBRC111893_1749</name>
</gene>
<name>A0A401FMP1_9LACO</name>
<dbReference type="AlphaFoldDB" id="A0A401FMP1"/>
<dbReference type="PROSITE" id="PS01124">
    <property type="entry name" value="HTH_ARAC_FAMILY_2"/>
    <property type="match status" value="1"/>
</dbReference>
<sequence>MTDQTINAPSLTEYSSLGSYLQSFSDITQIDALFYSLTGVLVHNNNVYSDDKIIQSELDVNKIVKYTIFPIILDSKLLGFVLCNCDNVSQQRVKLSKEYLNNIFTQVFDEEGSGKQVVLDALSNEQFGQINYLSILLKLSFRYSNVVEEQVDKQVTASSEASKSLKKAIDYILKNINKSFSLNDLADKVYLSPSYLSRLFKKDLHITFIDYVNHLKVAKAKEKLALTNQPVSSIALSVGFSQTSYFTKTFKKMAKNYAIKISRSI</sequence>
<dbReference type="PANTHER" id="PTHR43280:SF10">
    <property type="entry name" value="REGULATORY PROTEIN POCR"/>
    <property type="match status" value="1"/>
</dbReference>
<dbReference type="Gene3D" id="1.10.10.60">
    <property type="entry name" value="Homeodomain-like"/>
    <property type="match status" value="2"/>
</dbReference>
<evidence type="ECO:0000313" key="6">
    <source>
        <dbReference type="Proteomes" id="UP000286974"/>
    </source>
</evidence>